<evidence type="ECO:0000313" key="4">
    <source>
        <dbReference type="Proteomes" id="UP001224781"/>
    </source>
</evidence>
<sequence length="163" mass="18364">MTSYLVLEAPGGPDRDHRTTRFIADRFSWLALFFPWLWFAIHRMWWMAASIVILQVAAGQVSRLDGFGITGLLFAAAVGLIAGFEGRNLLQRHLIAKGWTLKDVIVSHDRSTAEEIYFSNLPEDEHPLQSSVSKPEWKVREAAGGFMTNDPAGSFQFDLNGRR</sequence>
<dbReference type="Proteomes" id="UP001224781">
    <property type="component" value="Unassembled WGS sequence"/>
</dbReference>
<proteinExistence type="predicted"/>
<evidence type="ECO:0000313" key="5">
    <source>
        <dbReference type="Proteomes" id="UP001255601"/>
    </source>
</evidence>
<keyword evidence="1" id="KW-0472">Membrane</keyword>
<keyword evidence="1" id="KW-0812">Transmembrane</keyword>
<dbReference type="AlphaFoldDB" id="A0AAJ2BF33"/>
<dbReference type="Pfam" id="PF10947">
    <property type="entry name" value="DUF2628"/>
    <property type="match status" value="1"/>
</dbReference>
<feature type="transmembrane region" description="Helical" evidence="1">
    <location>
        <begin position="27"/>
        <end position="46"/>
    </location>
</feature>
<dbReference type="InterPro" id="IPR024399">
    <property type="entry name" value="DUF2628"/>
</dbReference>
<evidence type="ECO:0000313" key="3">
    <source>
        <dbReference type="EMBL" id="MDR6103772.1"/>
    </source>
</evidence>
<gene>
    <name evidence="3" type="ORF">QE369_003969</name>
    <name evidence="2" type="ORF">QE408_004629</name>
</gene>
<dbReference type="EMBL" id="JAUTBL010000002">
    <property type="protein sequence ID" value="MDQ1187486.1"/>
    <property type="molecule type" value="Genomic_DNA"/>
</dbReference>
<feature type="transmembrane region" description="Helical" evidence="1">
    <location>
        <begin position="66"/>
        <end position="84"/>
    </location>
</feature>
<dbReference type="RefSeq" id="WP_306934724.1">
    <property type="nucleotide sequence ID" value="NZ_JAUTBL010000002.1"/>
</dbReference>
<evidence type="ECO:0000313" key="2">
    <source>
        <dbReference type="EMBL" id="MDQ1187486.1"/>
    </source>
</evidence>
<comment type="caution">
    <text evidence="3">The sequence shown here is derived from an EMBL/GenBank/DDBJ whole genome shotgun (WGS) entry which is preliminary data.</text>
</comment>
<dbReference type="Proteomes" id="UP001255601">
    <property type="component" value="Unassembled WGS sequence"/>
</dbReference>
<dbReference type="EMBL" id="JAVIZC010000003">
    <property type="protein sequence ID" value="MDR6103772.1"/>
    <property type="molecule type" value="Genomic_DNA"/>
</dbReference>
<name>A0AAJ2BF33_9HYPH</name>
<keyword evidence="1" id="KW-1133">Transmembrane helix</keyword>
<keyword evidence="4" id="KW-1185">Reference proteome</keyword>
<evidence type="ECO:0008006" key="6">
    <source>
        <dbReference type="Google" id="ProtNLM"/>
    </source>
</evidence>
<organism evidence="3 5">
    <name type="scientific">Agrobacterium larrymoorei</name>
    <dbReference type="NCBI Taxonomy" id="160699"/>
    <lineage>
        <taxon>Bacteria</taxon>
        <taxon>Pseudomonadati</taxon>
        <taxon>Pseudomonadota</taxon>
        <taxon>Alphaproteobacteria</taxon>
        <taxon>Hyphomicrobiales</taxon>
        <taxon>Rhizobiaceae</taxon>
        <taxon>Rhizobium/Agrobacterium group</taxon>
        <taxon>Agrobacterium</taxon>
    </lineage>
</organism>
<accession>A0AAJ2BF33</accession>
<protein>
    <recommendedName>
        <fullName evidence="6">DUF2628 domain-containing protein</fullName>
    </recommendedName>
</protein>
<evidence type="ECO:0000256" key="1">
    <source>
        <dbReference type="SAM" id="Phobius"/>
    </source>
</evidence>
<reference evidence="3" key="1">
    <citation type="submission" date="2023-08" db="EMBL/GenBank/DDBJ databases">
        <title>Functional and genomic diversity of the sorghum phyllosphere microbiome.</title>
        <authorList>
            <person name="Shade A."/>
        </authorList>
    </citation>
    <scope>NUCLEOTIDE SEQUENCE</scope>
    <source>
        <strain evidence="3">SORGH_AS_0974</strain>
        <strain evidence="2 4">SORGH_AS_1126</strain>
    </source>
</reference>